<dbReference type="PANTHER" id="PTHR15545:SF8">
    <property type="entry name" value="SLO-INTERACTING PROTEIN 1"/>
    <property type="match status" value="1"/>
</dbReference>
<feature type="domain" description="PDZ" evidence="2">
    <location>
        <begin position="133"/>
        <end position="205"/>
    </location>
</feature>
<dbReference type="Proteomes" id="UP000663864">
    <property type="component" value="Unassembled WGS sequence"/>
</dbReference>
<dbReference type="Gene3D" id="2.30.42.10">
    <property type="match status" value="1"/>
</dbReference>
<dbReference type="SMART" id="SM00228">
    <property type="entry name" value="PDZ"/>
    <property type="match status" value="1"/>
</dbReference>
<dbReference type="InterPro" id="IPR036034">
    <property type="entry name" value="PDZ_sf"/>
</dbReference>
<dbReference type="InterPro" id="IPR051971">
    <property type="entry name" value="E3_ubiquitin-PDZ_ligase"/>
</dbReference>
<evidence type="ECO:0000256" key="1">
    <source>
        <dbReference type="SAM" id="MobiDB-lite"/>
    </source>
</evidence>
<evidence type="ECO:0000313" key="4">
    <source>
        <dbReference type="Proteomes" id="UP000663864"/>
    </source>
</evidence>
<dbReference type="Pfam" id="PF00595">
    <property type="entry name" value="PDZ"/>
    <property type="match status" value="1"/>
</dbReference>
<proteinExistence type="predicted"/>
<accession>A0A815KE76</accession>
<sequence>MSFFIGNCCLKLNSFICGSNESSSLDKKKRKFKLQQQGIVNNASSNNKIINRTEPTSISSYHQHYVNVTSLHHPIQQQNSTKKSFECENNNNNNNNLQETNKYSHESSLNSFIDYRLSQRSPSILSNGIIIKNIILRRNYPNERLGLTLCYGITSKSTTNIYIQQVDKESIAGHQGELRSGDQIVKINNHRVTSRDEAINLVNGACRILLQIIRFEFPNQNFSTIQSAPLTEDDSGVTLAGNTDFETTNDCIHQKSSNECNNLVKSCISLSSSGLNYCSNCRRIQSYSQQFQYRRCLSLNDLRRPCSFLTQNLDHTKHLIRSQSLFGMTTDNEQIILKPLPFHYQQQTSIENRDDSDSGLVCGRSRSNDSHRSRNNQNQSTLKYSRRRYREQCLKEQYQTTDDEPMSELKLGRYWTRQQRKEHLAKAKQYRERAKYFQQCSINRCSDSTTEDYNLLNRIFLRENQHELKQKPHLAYKYGQQSSIERDRLKRIIQQNYFNRIRSQSATTVSISTTFDQSSIVIL</sequence>
<evidence type="ECO:0000259" key="2">
    <source>
        <dbReference type="PROSITE" id="PS50106"/>
    </source>
</evidence>
<dbReference type="AlphaFoldDB" id="A0A815KE76"/>
<feature type="region of interest" description="Disordered" evidence="1">
    <location>
        <begin position="350"/>
        <end position="382"/>
    </location>
</feature>
<comment type="caution">
    <text evidence="3">The sequence shown here is derived from an EMBL/GenBank/DDBJ whole genome shotgun (WGS) entry which is preliminary data.</text>
</comment>
<organism evidence="3 4">
    <name type="scientific">Rotaria sordida</name>
    <dbReference type="NCBI Taxonomy" id="392033"/>
    <lineage>
        <taxon>Eukaryota</taxon>
        <taxon>Metazoa</taxon>
        <taxon>Spiralia</taxon>
        <taxon>Gnathifera</taxon>
        <taxon>Rotifera</taxon>
        <taxon>Eurotatoria</taxon>
        <taxon>Bdelloidea</taxon>
        <taxon>Philodinida</taxon>
        <taxon>Philodinidae</taxon>
        <taxon>Rotaria</taxon>
    </lineage>
</organism>
<dbReference type="SUPFAM" id="SSF50156">
    <property type="entry name" value="PDZ domain-like"/>
    <property type="match status" value="1"/>
</dbReference>
<protein>
    <recommendedName>
        <fullName evidence="2">PDZ domain-containing protein</fullName>
    </recommendedName>
</protein>
<dbReference type="PROSITE" id="PS50106">
    <property type="entry name" value="PDZ"/>
    <property type="match status" value="1"/>
</dbReference>
<gene>
    <name evidence="3" type="ORF">ZHD862_LOCUS32503</name>
</gene>
<dbReference type="InterPro" id="IPR001478">
    <property type="entry name" value="PDZ"/>
</dbReference>
<evidence type="ECO:0000313" key="3">
    <source>
        <dbReference type="EMBL" id="CAF1388632.1"/>
    </source>
</evidence>
<dbReference type="PANTHER" id="PTHR15545">
    <property type="entry name" value="PDZ DOMAIN CONTAINING RING FINGER PROTEIN 3, 4"/>
    <property type="match status" value="1"/>
</dbReference>
<name>A0A815KE76_9BILA</name>
<dbReference type="EMBL" id="CAJNOT010003528">
    <property type="protein sequence ID" value="CAF1388632.1"/>
    <property type="molecule type" value="Genomic_DNA"/>
</dbReference>
<reference evidence="3" key="1">
    <citation type="submission" date="2021-02" db="EMBL/GenBank/DDBJ databases">
        <authorList>
            <person name="Nowell W R."/>
        </authorList>
    </citation>
    <scope>NUCLEOTIDE SEQUENCE</scope>
</reference>